<protein>
    <submittedName>
        <fullName evidence="3">Putative alpha-1,2-fucosyltransferase</fullName>
    </submittedName>
</protein>
<accession>G0EQJ1</accession>
<dbReference type="Proteomes" id="UP000008522">
    <property type="component" value="Chromosome"/>
</dbReference>
<keyword evidence="1 3" id="KW-0328">Glycosyltransferase</keyword>
<dbReference type="PATRIC" id="fig|1045858.4.peg.1472"/>
<sequence length="326" mass="39351">MLHDDYDHFINKLVWLIPFSKHRNNFRNILNDIVNTMYKIEYLTDVNNSTYYEDMIIIDQMDGFSGQLGRYMLGEYIKDHYNKKVKYNLNWYSEFGLDCDKKEKREFDLLNCFQDIKIETVTKKEANLYKRLFYYSDGNINNIYEACKLKKNIYLYVFPTLNLFDKEYINTKLDIHKNLYPRLKGNNLEMYNDIIKHPASVSVHIRRGDIYSHGGFGVFNKNEKNYKEYIFKSIYKMIDLLQPIKPKFYFFSNDMKWVKNNILKYLNKEVDYIYNDYNKNQVYMDIYLLSLAKHMIFTIGAFSRTAYMFNKNQNIIVITADNINLL</sequence>
<dbReference type="HOGENOM" id="CLU_069316_0_0_12"/>
<dbReference type="InterPro" id="IPR002516">
    <property type="entry name" value="Glyco_trans_11"/>
</dbReference>
<dbReference type="GO" id="GO:0005975">
    <property type="term" value="P:carbohydrate metabolic process"/>
    <property type="evidence" value="ECO:0007669"/>
    <property type="project" value="InterPro"/>
</dbReference>
<evidence type="ECO:0000313" key="4">
    <source>
        <dbReference type="Proteomes" id="UP000008522"/>
    </source>
</evidence>
<evidence type="ECO:0000313" key="3">
    <source>
        <dbReference type="EMBL" id="AEM22092.1"/>
    </source>
</evidence>
<dbReference type="EMBL" id="CP002874">
    <property type="protein sequence ID" value="AEM22092.1"/>
    <property type="molecule type" value="Genomic_DNA"/>
</dbReference>
<evidence type="ECO:0000256" key="2">
    <source>
        <dbReference type="ARBA" id="ARBA00022679"/>
    </source>
</evidence>
<reference evidence="3 4" key="1">
    <citation type="journal article" date="2011" name="BMC Genomics">
        <title>Complete genome sequence of Brachyspira intermedia reveals unique genomic features in Brachyspira species and phage-mediated horizontal gene transfer.</title>
        <authorList>
            <person name="Hafstrom T."/>
            <person name="Jansson D.S."/>
            <person name="Segerman B."/>
        </authorList>
    </citation>
    <scope>NUCLEOTIDE SEQUENCE [LARGE SCALE GENOMIC DNA]</scope>
    <source>
        <strain evidence="4">ATCC 51140 / PWS/A</strain>
    </source>
</reference>
<gene>
    <name evidence="3" type="ordered locus">Bint_1473</name>
</gene>
<dbReference type="GO" id="GO:0016020">
    <property type="term" value="C:membrane"/>
    <property type="evidence" value="ECO:0007669"/>
    <property type="project" value="InterPro"/>
</dbReference>
<dbReference type="AlphaFoldDB" id="G0EQJ1"/>
<dbReference type="Gene3D" id="3.40.50.11350">
    <property type="match status" value="1"/>
</dbReference>
<dbReference type="Pfam" id="PF01531">
    <property type="entry name" value="Glyco_transf_11"/>
    <property type="match status" value="1"/>
</dbReference>
<name>G0EQJ1_BRAIP</name>
<keyword evidence="4" id="KW-1185">Reference proteome</keyword>
<dbReference type="GO" id="GO:0008107">
    <property type="term" value="F:galactoside 2-alpha-L-fucosyltransferase activity"/>
    <property type="evidence" value="ECO:0007669"/>
    <property type="project" value="InterPro"/>
</dbReference>
<dbReference type="KEGG" id="bip:Bint_1473"/>
<evidence type="ECO:0000256" key="1">
    <source>
        <dbReference type="ARBA" id="ARBA00022676"/>
    </source>
</evidence>
<keyword evidence="2 3" id="KW-0808">Transferase</keyword>
<organism evidence="3 4">
    <name type="scientific">Brachyspira intermedia (strain ATCC 51140 / PWS/A)</name>
    <name type="common">Serpulina intermedia</name>
    <dbReference type="NCBI Taxonomy" id="1045858"/>
    <lineage>
        <taxon>Bacteria</taxon>
        <taxon>Pseudomonadati</taxon>
        <taxon>Spirochaetota</taxon>
        <taxon>Spirochaetia</taxon>
        <taxon>Brachyspirales</taxon>
        <taxon>Brachyspiraceae</taxon>
        <taxon>Brachyspira</taxon>
    </lineage>
</organism>
<proteinExistence type="predicted"/>